<proteinExistence type="inferred from homology"/>
<feature type="region of interest" description="Disordered" evidence="7">
    <location>
        <begin position="112"/>
        <end position="155"/>
    </location>
</feature>
<evidence type="ECO:0000256" key="2">
    <source>
        <dbReference type="ARBA" id="ARBA00022603"/>
    </source>
</evidence>
<dbReference type="SUPFAM" id="SSF53335">
    <property type="entry name" value="S-adenosyl-L-methionine-dependent methyltransferases"/>
    <property type="match status" value="1"/>
</dbReference>
<evidence type="ECO:0000256" key="3">
    <source>
        <dbReference type="ARBA" id="ARBA00022679"/>
    </source>
</evidence>
<dbReference type="Proteomes" id="UP000284842">
    <property type="component" value="Unassembled WGS sequence"/>
</dbReference>
<comment type="caution">
    <text evidence="8">The sequence shown here is derived from an EMBL/GenBank/DDBJ whole genome shotgun (WGS) entry which is preliminary data.</text>
</comment>
<dbReference type="PANTHER" id="PTHR12829">
    <property type="entry name" value="N6-ADENOSINE-METHYLTRANSFERASE"/>
    <property type="match status" value="1"/>
</dbReference>
<feature type="region of interest" description="Disordered" evidence="7">
    <location>
        <begin position="318"/>
        <end position="344"/>
    </location>
</feature>
<dbReference type="EC" id="2.1.1.348" evidence="1"/>
<evidence type="ECO:0000256" key="6">
    <source>
        <dbReference type="PROSITE-ProRule" id="PRU00489"/>
    </source>
</evidence>
<dbReference type="STRING" id="181874.A0A409VDI8"/>
<dbReference type="GO" id="GO:0005634">
    <property type="term" value="C:nucleus"/>
    <property type="evidence" value="ECO:0007669"/>
    <property type="project" value="TreeGrafter"/>
</dbReference>
<name>A0A409VDI8_9AGAR</name>
<gene>
    <name evidence="8" type="ORF">CVT24_009088</name>
</gene>
<dbReference type="OrthoDB" id="10262526at2759"/>
<dbReference type="InterPro" id="IPR007757">
    <property type="entry name" value="MT-A70-like"/>
</dbReference>
<evidence type="ECO:0000313" key="9">
    <source>
        <dbReference type="Proteomes" id="UP000284842"/>
    </source>
</evidence>
<evidence type="ECO:0000256" key="5">
    <source>
        <dbReference type="ARBA" id="ARBA00048957"/>
    </source>
</evidence>
<comment type="similarity">
    <text evidence="6">Belongs to the MT-A70-like family.</text>
</comment>
<organism evidence="8 9">
    <name type="scientific">Panaeolus cyanescens</name>
    <dbReference type="NCBI Taxonomy" id="181874"/>
    <lineage>
        <taxon>Eukaryota</taxon>
        <taxon>Fungi</taxon>
        <taxon>Dikarya</taxon>
        <taxon>Basidiomycota</taxon>
        <taxon>Agaricomycotina</taxon>
        <taxon>Agaricomycetes</taxon>
        <taxon>Agaricomycetidae</taxon>
        <taxon>Agaricales</taxon>
        <taxon>Agaricineae</taxon>
        <taxon>Galeropsidaceae</taxon>
        <taxon>Panaeolus</taxon>
    </lineage>
</organism>
<dbReference type="InterPro" id="IPR029063">
    <property type="entry name" value="SAM-dependent_MTases_sf"/>
</dbReference>
<dbReference type="Pfam" id="PF05063">
    <property type="entry name" value="MT-A70"/>
    <property type="match status" value="1"/>
</dbReference>
<comment type="catalytic activity">
    <reaction evidence="5">
        <text>an adenosine in mRNA + S-adenosyl-L-methionine = an N(6)-methyladenosine in mRNA + S-adenosyl-L-homocysteine + H(+)</text>
        <dbReference type="Rhea" id="RHEA:55584"/>
        <dbReference type="Rhea" id="RHEA-COMP:12414"/>
        <dbReference type="Rhea" id="RHEA-COMP:12417"/>
        <dbReference type="ChEBI" id="CHEBI:15378"/>
        <dbReference type="ChEBI" id="CHEBI:57856"/>
        <dbReference type="ChEBI" id="CHEBI:59789"/>
        <dbReference type="ChEBI" id="CHEBI:74411"/>
        <dbReference type="ChEBI" id="CHEBI:74449"/>
        <dbReference type="EC" id="2.1.1.348"/>
    </reaction>
</comment>
<keyword evidence="4" id="KW-0949">S-adenosyl-L-methionine</keyword>
<keyword evidence="2" id="KW-0489">Methyltransferase</keyword>
<evidence type="ECO:0000256" key="1">
    <source>
        <dbReference type="ARBA" id="ARBA00012160"/>
    </source>
</evidence>
<reference evidence="8 9" key="1">
    <citation type="journal article" date="2018" name="Evol. Lett.">
        <title>Horizontal gene cluster transfer increased hallucinogenic mushroom diversity.</title>
        <authorList>
            <person name="Reynolds H.T."/>
            <person name="Vijayakumar V."/>
            <person name="Gluck-Thaler E."/>
            <person name="Korotkin H.B."/>
            <person name="Matheny P.B."/>
            <person name="Slot J.C."/>
        </authorList>
    </citation>
    <scope>NUCLEOTIDE SEQUENCE [LARGE SCALE GENOMIC DNA]</scope>
    <source>
        <strain evidence="8 9">2629</strain>
    </source>
</reference>
<feature type="compositionally biased region" description="Acidic residues" evidence="7">
    <location>
        <begin position="131"/>
        <end position="148"/>
    </location>
</feature>
<feature type="compositionally biased region" description="Basic residues" evidence="7">
    <location>
        <begin position="321"/>
        <end position="332"/>
    </location>
</feature>
<evidence type="ECO:0000256" key="4">
    <source>
        <dbReference type="ARBA" id="ARBA00022691"/>
    </source>
</evidence>
<evidence type="ECO:0000313" key="8">
    <source>
        <dbReference type="EMBL" id="PPQ63965.1"/>
    </source>
</evidence>
<dbReference type="GO" id="GO:0032259">
    <property type="term" value="P:methylation"/>
    <property type="evidence" value="ECO:0007669"/>
    <property type="project" value="UniProtKB-KW"/>
</dbReference>
<keyword evidence="9" id="KW-1185">Reference proteome</keyword>
<evidence type="ECO:0000256" key="7">
    <source>
        <dbReference type="SAM" id="MobiDB-lite"/>
    </source>
</evidence>
<keyword evidence="3" id="KW-0808">Transferase</keyword>
<dbReference type="AlphaFoldDB" id="A0A409VDI8"/>
<sequence>MSDDELKVVALAAFKSLINSSKLNLPATSLTLLTKVMTVKLPAGLLPTSTSPPRFKLTDLKKLESIIEDLSGTWTDGFISYSRDTNGSNRMMIWELALRGSSSAGRTLANMGFNASQESSGTKKRKRVVDEDADSAAGDQEEFEEEESNSGAPATLSSLSQEMREVYTILQKSTAKGRLLAERFQSIDESFEPICSHVTKDDCAKARAAAAAAAGSISQSGATICDRVHFRPLIRAHTDITLGHCSYLNTCYSEPTYAQSPSIPPFPGTAHSHGMAPPNSRVPSMLPSGLGAGGRGKEKAPCRYLHYEVDWDGTEGDVRRIKPPKKNGHRLKIGMGPEGEQKPMLPPQWINCDLRHFDYSVLGKFHVIMADPPWDIHMSLPYGTMKDDEMRAMPIPTLQDEGFLFLWVTGRAMEVGRECLKVWGYTRVDEVAWVKTNQLQRVIRTGRTGHWLNHTKEHMLVGVKTITDEKGALKFPSWANRGLDTDVIVSEVRETSRKPEEVYGLIERLCPGGRKVEIFGRKHNTRPGWLTLGNQLGPDQIHERDLALRIKAKYPDRPIVVPP</sequence>
<accession>A0A409VDI8</accession>
<protein>
    <recommendedName>
        <fullName evidence="1">mRNA m(6)A methyltransferase</fullName>
        <ecNumber evidence="1">2.1.1.348</ecNumber>
    </recommendedName>
</protein>
<dbReference type="GO" id="GO:0036396">
    <property type="term" value="C:RNA N6-methyladenosine methyltransferase complex"/>
    <property type="evidence" value="ECO:0007669"/>
    <property type="project" value="TreeGrafter"/>
</dbReference>
<dbReference type="EMBL" id="NHTK01006102">
    <property type="protein sequence ID" value="PPQ63965.1"/>
    <property type="molecule type" value="Genomic_DNA"/>
</dbReference>
<dbReference type="PROSITE" id="PS51143">
    <property type="entry name" value="MT_A70"/>
    <property type="match status" value="1"/>
</dbReference>
<dbReference type="InParanoid" id="A0A409VDI8"/>
<dbReference type="PANTHER" id="PTHR12829:SF7">
    <property type="entry name" value="N6-ADENOSINE-METHYLTRANSFERASE CATALYTIC SUBUNIT"/>
    <property type="match status" value="1"/>
</dbReference>
<dbReference type="GO" id="GO:0001734">
    <property type="term" value="F:mRNA m(6)A methyltransferase activity"/>
    <property type="evidence" value="ECO:0007669"/>
    <property type="project" value="UniProtKB-EC"/>
</dbReference>